<evidence type="ECO:0000256" key="2">
    <source>
        <dbReference type="ARBA" id="ARBA00022764"/>
    </source>
</evidence>
<dbReference type="Proteomes" id="UP000219331">
    <property type="component" value="Unassembled WGS sequence"/>
</dbReference>
<evidence type="ECO:0000256" key="1">
    <source>
        <dbReference type="ARBA" id="ARBA00022729"/>
    </source>
</evidence>
<reference evidence="3 4" key="1">
    <citation type="submission" date="2017-08" db="EMBL/GenBank/DDBJ databases">
        <authorList>
            <person name="de Groot N.N."/>
        </authorList>
    </citation>
    <scope>NUCLEOTIDE SEQUENCE [LARGE SCALE GENOMIC DNA]</scope>
    <source>
        <strain evidence="3 4">USBA 352</strain>
    </source>
</reference>
<dbReference type="PANTHER" id="PTHR30006:SF2">
    <property type="entry name" value="ABC TRANSPORTER SUBSTRATE-BINDING PROTEIN"/>
    <property type="match status" value="1"/>
</dbReference>
<keyword evidence="2" id="KW-0574">Periplasm</keyword>
<evidence type="ECO:0000313" key="3">
    <source>
        <dbReference type="EMBL" id="SOB97078.1"/>
    </source>
</evidence>
<dbReference type="GO" id="GO:0030975">
    <property type="term" value="F:thiamine binding"/>
    <property type="evidence" value="ECO:0007669"/>
    <property type="project" value="TreeGrafter"/>
</dbReference>
<dbReference type="PANTHER" id="PTHR30006">
    <property type="entry name" value="THIAMINE-BINDING PERIPLASMIC PROTEIN-RELATED"/>
    <property type="match status" value="1"/>
</dbReference>
<dbReference type="Gene3D" id="3.40.190.10">
    <property type="entry name" value="Periplasmic binding protein-like II"/>
    <property type="match status" value="2"/>
</dbReference>
<keyword evidence="1" id="KW-0732">Signal</keyword>
<dbReference type="Pfam" id="PF01547">
    <property type="entry name" value="SBP_bac_1"/>
    <property type="match status" value="1"/>
</dbReference>
<sequence length="374" mass="39901">MPADGRLAPVKNPERLGRGTRNCYMRLLWPLIAPVRDERDTTPFTGFRMIKTKLLAALMTVSLATPAFAELSGKLVLYTSQPNADAQQTVDAFKAKHPGLEIEWVRDGTSKVMAKLQAEFAAGDPQPDLLLIADTVTMESLKKEGRLLAHEGADVSAYDPAIMDKDRTYFSTKLITTGIVYNTGASMVPASYKDLLKPEAKDSFAMPSPLTSGAATIHMISVTSHPDLGWAFYEGLSEQGALAQGGNGGVYKAVAGGEKLYGFLVDFMAIRGAAEGAPVAFVFPEEGVSAVTEPVAILKTAKNVEAAKAFVDFLISEEGQALAASQGYLPAHPGVPAPEGFPSRDKIKLLNFDPAAALEGDAANKMKFEEIFGG</sequence>
<dbReference type="SUPFAM" id="SSF53850">
    <property type="entry name" value="Periplasmic binding protein-like II"/>
    <property type="match status" value="1"/>
</dbReference>
<evidence type="ECO:0000313" key="4">
    <source>
        <dbReference type="Proteomes" id="UP000219331"/>
    </source>
</evidence>
<organism evidence="3 4">
    <name type="scientific">Stappia indica</name>
    <dbReference type="NCBI Taxonomy" id="538381"/>
    <lineage>
        <taxon>Bacteria</taxon>
        <taxon>Pseudomonadati</taxon>
        <taxon>Pseudomonadota</taxon>
        <taxon>Alphaproteobacteria</taxon>
        <taxon>Hyphomicrobiales</taxon>
        <taxon>Stappiaceae</taxon>
        <taxon>Stappia</taxon>
    </lineage>
</organism>
<dbReference type="AlphaFoldDB" id="A0A285RX96"/>
<name>A0A285RX96_9HYPH</name>
<protein>
    <submittedName>
        <fullName evidence="3">Iron(III) transport system substrate-binding protein</fullName>
    </submittedName>
</protein>
<accession>A0A285RX96</accession>
<dbReference type="EMBL" id="OBML01000002">
    <property type="protein sequence ID" value="SOB97078.1"/>
    <property type="molecule type" value="Genomic_DNA"/>
</dbReference>
<keyword evidence="4" id="KW-1185">Reference proteome</keyword>
<dbReference type="GO" id="GO:0030288">
    <property type="term" value="C:outer membrane-bounded periplasmic space"/>
    <property type="evidence" value="ECO:0007669"/>
    <property type="project" value="TreeGrafter"/>
</dbReference>
<proteinExistence type="predicted"/>
<dbReference type="InterPro" id="IPR006059">
    <property type="entry name" value="SBP"/>
</dbReference>
<dbReference type="GO" id="GO:0015888">
    <property type="term" value="P:thiamine transport"/>
    <property type="evidence" value="ECO:0007669"/>
    <property type="project" value="TreeGrafter"/>
</dbReference>
<gene>
    <name evidence="3" type="ORF">SAMN05421512_102392</name>
</gene>
<dbReference type="CDD" id="cd13547">
    <property type="entry name" value="PBP2_Fbp_like_2"/>
    <property type="match status" value="1"/>
</dbReference>
<dbReference type="GO" id="GO:0030976">
    <property type="term" value="F:thiamine pyrophosphate binding"/>
    <property type="evidence" value="ECO:0007669"/>
    <property type="project" value="TreeGrafter"/>
</dbReference>
<dbReference type="STRING" id="538381.GCA_001696535_03129"/>